<organism evidence="2 3">
    <name type="scientific">Adlercreutzia faecimuris</name>
    <dbReference type="NCBI Taxonomy" id="2897341"/>
    <lineage>
        <taxon>Bacteria</taxon>
        <taxon>Bacillati</taxon>
        <taxon>Actinomycetota</taxon>
        <taxon>Coriobacteriia</taxon>
        <taxon>Eggerthellales</taxon>
        <taxon>Eggerthellaceae</taxon>
        <taxon>Adlercreutzia</taxon>
    </lineage>
</organism>
<dbReference type="RefSeq" id="WP_242164311.1">
    <property type="nucleotide sequence ID" value="NZ_JAJMLW010000002.1"/>
</dbReference>
<dbReference type="Gene3D" id="3.90.550.10">
    <property type="entry name" value="Spore Coat Polysaccharide Biosynthesis Protein SpsA, Chain A"/>
    <property type="match status" value="1"/>
</dbReference>
<protein>
    <submittedName>
        <fullName evidence="2">Glycosyltransferase family 2 protein</fullName>
    </submittedName>
</protein>
<dbReference type="Proteomes" id="UP001430755">
    <property type="component" value="Unassembled WGS sequence"/>
</dbReference>
<reference evidence="2" key="1">
    <citation type="submission" date="2021-11" db="EMBL/GenBank/DDBJ databases">
        <title>A Novel Adlercreutzia Species, isolated from a Allomyrina dichotoma larva feces.</title>
        <authorList>
            <person name="Suh M.K."/>
        </authorList>
    </citation>
    <scope>NUCLEOTIDE SEQUENCE</scope>
    <source>
        <strain evidence="2">JBNU-10</strain>
    </source>
</reference>
<comment type="caution">
    <text evidence="2">The sequence shown here is derived from an EMBL/GenBank/DDBJ whole genome shotgun (WGS) entry which is preliminary data.</text>
</comment>
<proteinExistence type="predicted"/>
<name>A0ABS9WFX6_9ACTN</name>
<dbReference type="Pfam" id="PF00535">
    <property type="entry name" value="Glycos_transf_2"/>
    <property type="match status" value="1"/>
</dbReference>
<accession>A0ABS9WFX6</accession>
<dbReference type="CDD" id="cd00761">
    <property type="entry name" value="Glyco_tranf_GTA_type"/>
    <property type="match status" value="1"/>
</dbReference>
<sequence length="337" mass="37792">MEKLLTVIVPAYNVERYLDQCLTSFAECPARDDLEVIVVDDGATDGSLALAQRYRFQHPDLFRVFHKDNGGHGSVINFGVEQARGRYLKVVDGDDWVDGEALAGLIGFLRCADADLVASDYNCIEDGTYRLIERRHAARDAGHYGRSLGFDVAAAEEVMKIHSLTIRTALLRENGIRLTENCFYEDAEYALLPIPFCETVAYDDHCVYQYRLGRAGQSVDIQSLTARRGEHLRILESLFALSDRCADADAGHRAYLDRGIALFVQNQYQIYLALGFKEGAFAEMRAFDRRLRAEQPGVYGAVWKKSIWVIRKTGYLAYPLGVAAYRAVAALRAARGR</sequence>
<evidence type="ECO:0000313" key="2">
    <source>
        <dbReference type="EMBL" id="MCI2241758.1"/>
    </source>
</evidence>
<dbReference type="InterPro" id="IPR001173">
    <property type="entry name" value="Glyco_trans_2-like"/>
</dbReference>
<keyword evidence="3" id="KW-1185">Reference proteome</keyword>
<feature type="domain" description="Glycosyltransferase 2-like" evidence="1">
    <location>
        <begin position="6"/>
        <end position="136"/>
    </location>
</feature>
<dbReference type="SUPFAM" id="SSF53448">
    <property type="entry name" value="Nucleotide-diphospho-sugar transferases"/>
    <property type="match status" value="1"/>
</dbReference>
<evidence type="ECO:0000259" key="1">
    <source>
        <dbReference type="Pfam" id="PF00535"/>
    </source>
</evidence>
<dbReference type="InterPro" id="IPR029044">
    <property type="entry name" value="Nucleotide-diphossugar_trans"/>
</dbReference>
<dbReference type="PANTHER" id="PTHR22916:SF3">
    <property type="entry name" value="UDP-GLCNAC:BETAGAL BETA-1,3-N-ACETYLGLUCOSAMINYLTRANSFERASE-LIKE PROTEIN 1"/>
    <property type="match status" value="1"/>
</dbReference>
<dbReference type="PANTHER" id="PTHR22916">
    <property type="entry name" value="GLYCOSYLTRANSFERASE"/>
    <property type="match status" value="1"/>
</dbReference>
<evidence type="ECO:0000313" key="3">
    <source>
        <dbReference type="Proteomes" id="UP001430755"/>
    </source>
</evidence>
<gene>
    <name evidence="2" type="ORF">LPT13_05235</name>
</gene>
<dbReference type="EMBL" id="JAJMLW010000002">
    <property type="protein sequence ID" value="MCI2241758.1"/>
    <property type="molecule type" value="Genomic_DNA"/>
</dbReference>